<dbReference type="AlphaFoldDB" id="A0A1E5FY70"/>
<protein>
    <submittedName>
        <fullName evidence="2">Uncharacterized protein</fullName>
    </submittedName>
</protein>
<dbReference type="RefSeq" id="WP_019824569.1">
    <property type="nucleotide sequence ID" value="NZ_AJZD02000003.1"/>
</dbReference>
<sequence length="334" mass="38155">MWLIEFVDGHLHGVSLPLQTTFSLMGNKEVRRDNQLSVPEYLPSDTELVFKIEDQAWFVKGFRRGDKLKKLVANRVYSFKGLSFFLYQEGERSPKLRRFGFRQYQPVVAFTLLLNVALAATALAFFYNQQQTLIAGYLNMLGSGFIKDGKLNVFDEAALQALPDYWQDNLRLVESNQYLRLTQLDIELVSSLTGQSLESQLVSKASRDEVQVNTYEEENQIMLLFGEYGLTFSKVGDNWFVSDRVKAEQLLKSAGLGSLTANLKTKLDQTEVISSREFPYSIFYSTTSGGYIYDQQGRYWEGSTVPSLGVIQSITRDKVVFKNTHKTRVYLIQP</sequence>
<name>A0A1E5FY70_VIBSP</name>
<evidence type="ECO:0000313" key="3">
    <source>
        <dbReference type="Proteomes" id="UP000094802"/>
    </source>
</evidence>
<dbReference type="OrthoDB" id="6453603at2"/>
<evidence type="ECO:0000313" key="2">
    <source>
        <dbReference type="EMBL" id="OEF95456.1"/>
    </source>
</evidence>
<organism evidence="2 3">
    <name type="scientific">Vibrio splendidus 12E03</name>
    <dbReference type="NCBI Taxonomy" id="1191305"/>
    <lineage>
        <taxon>Bacteria</taxon>
        <taxon>Pseudomonadati</taxon>
        <taxon>Pseudomonadota</taxon>
        <taxon>Gammaproteobacteria</taxon>
        <taxon>Vibrionales</taxon>
        <taxon>Vibrionaceae</taxon>
        <taxon>Vibrio</taxon>
    </lineage>
</organism>
<accession>A0A1E5FY70</accession>
<keyword evidence="1" id="KW-1133">Transmembrane helix</keyword>
<proteinExistence type="predicted"/>
<comment type="caution">
    <text evidence="2">The sequence shown here is derived from an EMBL/GenBank/DDBJ whole genome shotgun (WGS) entry which is preliminary data.</text>
</comment>
<gene>
    <name evidence="2" type="ORF">A142_02515</name>
</gene>
<evidence type="ECO:0000256" key="1">
    <source>
        <dbReference type="SAM" id="Phobius"/>
    </source>
</evidence>
<reference evidence="2 3" key="1">
    <citation type="journal article" date="2012" name="Science">
        <title>Ecological populations of bacteria act as socially cohesive units of antibiotic production and resistance.</title>
        <authorList>
            <person name="Cordero O.X."/>
            <person name="Wildschutte H."/>
            <person name="Kirkup B."/>
            <person name="Proehl S."/>
            <person name="Ngo L."/>
            <person name="Hussain F."/>
            <person name="Le Roux F."/>
            <person name="Mincer T."/>
            <person name="Polz M.F."/>
        </authorList>
    </citation>
    <scope>NUCLEOTIDE SEQUENCE [LARGE SCALE GENOMIC DNA]</scope>
    <source>
        <strain evidence="2 3">12E03</strain>
    </source>
</reference>
<keyword evidence="1" id="KW-0472">Membrane</keyword>
<feature type="transmembrane region" description="Helical" evidence="1">
    <location>
        <begin position="107"/>
        <end position="127"/>
    </location>
</feature>
<keyword evidence="1" id="KW-0812">Transmembrane</keyword>
<dbReference type="EMBL" id="AJZD02000003">
    <property type="protein sequence ID" value="OEF95456.1"/>
    <property type="molecule type" value="Genomic_DNA"/>
</dbReference>
<dbReference type="Proteomes" id="UP000094802">
    <property type="component" value="Unassembled WGS sequence"/>
</dbReference>